<name>A0ABR2NFS8_9ROSI</name>
<comment type="caution">
    <text evidence="1">The sequence shown here is derived from an EMBL/GenBank/DDBJ whole genome shotgun (WGS) entry which is preliminary data.</text>
</comment>
<sequence length="81" mass="9521">MFVASWRSLVSWWLGRVIFSKFPCRSSLLILDCVWSKVLRWKTVVLDFIFSGSGGLRCLKFQELFSWLWFSLYGSESCDLV</sequence>
<dbReference type="EMBL" id="JBBPBN010000153">
    <property type="protein sequence ID" value="KAK8975008.1"/>
    <property type="molecule type" value="Genomic_DNA"/>
</dbReference>
<gene>
    <name evidence="1" type="ORF">V6N11_000285</name>
</gene>
<dbReference type="Proteomes" id="UP001396334">
    <property type="component" value="Unassembled WGS sequence"/>
</dbReference>
<reference evidence="1 2" key="1">
    <citation type="journal article" date="2024" name="G3 (Bethesda)">
        <title>Genome assembly of Hibiscus sabdariffa L. provides insights into metabolisms of medicinal natural products.</title>
        <authorList>
            <person name="Kim T."/>
        </authorList>
    </citation>
    <scope>NUCLEOTIDE SEQUENCE [LARGE SCALE GENOMIC DNA]</scope>
    <source>
        <strain evidence="1">TK-2024</strain>
        <tissue evidence="1">Old leaves</tissue>
    </source>
</reference>
<evidence type="ECO:0000313" key="2">
    <source>
        <dbReference type="Proteomes" id="UP001396334"/>
    </source>
</evidence>
<accession>A0ABR2NFS8</accession>
<protein>
    <submittedName>
        <fullName evidence="1">Uncharacterized protein</fullName>
    </submittedName>
</protein>
<proteinExistence type="predicted"/>
<keyword evidence="2" id="KW-1185">Reference proteome</keyword>
<organism evidence="1 2">
    <name type="scientific">Hibiscus sabdariffa</name>
    <name type="common">roselle</name>
    <dbReference type="NCBI Taxonomy" id="183260"/>
    <lineage>
        <taxon>Eukaryota</taxon>
        <taxon>Viridiplantae</taxon>
        <taxon>Streptophyta</taxon>
        <taxon>Embryophyta</taxon>
        <taxon>Tracheophyta</taxon>
        <taxon>Spermatophyta</taxon>
        <taxon>Magnoliopsida</taxon>
        <taxon>eudicotyledons</taxon>
        <taxon>Gunneridae</taxon>
        <taxon>Pentapetalae</taxon>
        <taxon>rosids</taxon>
        <taxon>malvids</taxon>
        <taxon>Malvales</taxon>
        <taxon>Malvaceae</taxon>
        <taxon>Malvoideae</taxon>
        <taxon>Hibiscus</taxon>
    </lineage>
</organism>
<evidence type="ECO:0000313" key="1">
    <source>
        <dbReference type="EMBL" id="KAK8975008.1"/>
    </source>
</evidence>